<proteinExistence type="predicted"/>
<dbReference type="EMBL" id="QWIP01000395">
    <property type="protein sequence ID" value="RMY64585.1"/>
    <property type="molecule type" value="Genomic_DNA"/>
</dbReference>
<organism evidence="1 2">
    <name type="scientific">Hortaea werneckii</name>
    <name type="common">Black yeast</name>
    <name type="synonym">Cladosporium werneckii</name>
    <dbReference type="NCBI Taxonomy" id="91943"/>
    <lineage>
        <taxon>Eukaryota</taxon>
        <taxon>Fungi</taxon>
        <taxon>Dikarya</taxon>
        <taxon>Ascomycota</taxon>
        <taxon>Pezizomycotina</taxon>
        <taxon>Dothideomycetes</taxon>
        <taxon>Dothideomycetidae</taxon>
        <taxon>Mycosphaerellales</taxon>
        <taxon>Teratosphaeriaceae</taxon>
        <taxon>Hortaea</taxon>
    </lineage>
</organism>
<comment type="caution">
    <text evidence="1">The sequence shown here is derived from an EMBL/GenBank/DDBJ whole genome shotgun (WGS) entry which is preliminary data.</text>
</comment>
<sequence>AQEPRSHPELEIETCSSLLCSNTESSGLCSGDGDREGRAIGVGLVSDFLRVPDFDDGTNLSLTLVDGEPSGAGFPYQFTTKSLLVGAPAGLDLSDQPPTCGLLMQYRGQTFPAYQSEDLPNTTRCPAAFTGGTDSFCLDRLQGTIRSFEYDSAQMLPRCEALAHYVEASIRAEAREYGFCFYYSGLVSANSHAQIYGGALTGPDIGQPANDSITRGTCKPVQPQDFELYHVLAAEQVLHSNSSVSELTDMGGRTGFTPIITVAYGEDDSDDPSVVSSCLHMRSRAGFELPFQHANFEDEPRTSGSQSTRVSYKKGTFAFYILLFVYKFLDNLFSHYV</sequence>
<name>A0A3M7DJS4_HORWE</name>
<evidence type="ECO:0000313" key="1">
    <source>
        <dbReference type="EMBL" id="RMY64585.1"/>
    </source>
</evidence>
<evidence type="ECO:0000313" key="2">
    <source>
        <dbReference type="Proteomes" id="UP000269276"/>
    </source>
</evidence>
<dbReference type="OrthoDB" id="3695070at2759"/>
<dbReference type="AlphaFoldDB" id="A0A3M7DJS4"/>
<gene>
    <name evidence="1" type="ORF">D0863_09721</name>
</gene>
<reference evidence="1 2" key="1">
    <citation type="journal article" date="2018" name="BMC Genomics">
        <title>Genomic evidence for intraspecific hybridization in a clonal and extremely halotolerant yeast.</title>
        <authorList>
            <person name="Gostincar C."/>
            <person name="Stajich J.E."/>
            <person name="Zupancic J."/>
            <person name="Zalar P."/>
            <person name="Gunde-Cimerman N."/>
        </authorList>
    </citation>
    <scope>NUCLEOTIDE SEQUENCE [LARGE SCALE GENOMIC DNA]</scope>
    <source>
        <strain evidence="1 2">EXF-2682</strain>
    </source>
</reference>
<accession>A0A3M7DJS4</accession>
<protein>
    <submittedName>
        <fullName evidence="1">Uncharacterized protein</fullName>
    </submittedName>
</protein>
<dbReference type="Proteomes" id="UP000269276">
    <property type="component" value="Unassembled WGS sequence"/>
</dbReference>
<feature type="non-terminal residue" evidence="1">
    <location>
        <position position="1"/>
    </location>
</feature>